<name>A0A2T3WCZ3_9DEIO</name>
<evidence type="ECO:0000313" key="8">
    <source>
        <dbReference type="EMBL" id="PTA69770.1"/>
    </source>
</evidence>
<keyword evidence="5 7" id="KW-0472">Membrane</keyword>
<comment type="subcellular location">
    <subcellularLocation>
        <location evidence="1">Membrane</location>
        <topology evidence="1">Multi-pass membrane protein</topology>
    </subcellularLocation>
</comment>
<dbReference type="PRINTS" id="PR00783">
    <property type="entry name" value="MINTRINSICP"/>
</dbReference>
<dbReference type="AlphaFoldDB" id="A0A2T3WCZ3"/>
<dbReference type="Pfam" id="PF00230">
    <property type="entry name" value="MIP"/>
    <property type="match status" value="1"/>
</dbReference>
<dbReference type="Gene3D" id="1.20.1080.10">
    <property type="entry name" value="Glycerol uptake facilitator protein"/>
    <property type="match status" value="1"/>
</dbReference>
<comment type="caution">
    <text evidence="8">The sequence shown here is derived from an EMBL/GenBank/DDBJ whole genome shotgun (WGS) entry which is preliminary data.</text>
</comment>
<dbReference type="PANTHER" id="PTHR45724">
    <property type="entry name" value="AQUAPORIN NIP2-1"/>
    <property type="match status" value="1"/>
</dbReference>
<dbReference type="GO" id="GO:0016020">
    <property type="term" value="C:membrane"/>
    <property type="evidence" value="ECO:0007669"/>
    <property type="project" value="UniProtKB-SubCell"/>
</dbReference>
<gene>
    <name evidence="8" type="ORF">C8263_01790</name>
</gene>
<dbReference type="PANTHER" id="PTHR45724:SF13">
    <property type="entry name" value="AQUAPORIN NIP1-1-RELATED"/>
    <property type="match status" value="1"/>
</dbReference>
<dbReference type="EMBL" id="PYSV01000001">
    <property type="protein sequence ID" value="PTA69770.1"/>
    <property type="molecule type" value="Genomic_DNA"/>
</dbReference>
<evidence type="ECO:0000313" key="9">
    <source>
        <dbReference type="Proteomes" id="UP000240317"/>
    </source>
</evidence>
<dbReference type="InterPro" id="IPR034294">
    <property type="entry name" value="Aquaporin_transptr"/>
</dbReference>
<feature type="transmembrane region" description="Helical" evidence="7">
    <location>
        <begin position="113"/>
        <end position="132"/>
    </location>
</feature>
<organism evidence="8 9">
    <name type="scientific">Deinococcus arcticus</name>
    <dbReference type="NCBI Taxonomy" id="2136176"/>
    <lineage>
        <taxon>Bacteria</taxon>
        <taxon>Thermotogati</taxon>
        <taxon>Deinococcota</taxon>
        <taxon>Deinococci</taxon>
        <taxon>Deinococcales</taxon>
        <taxon>Deinococcaceae</taxon>
        <taxon>Deinococcus</taxon>
    </lineage>
</organism>
<evidence type="ECO:0000256" key="2">
    <source>
        <dbReference type="ARBA" id="ARBA00022448"/>
    </source>
</evidence>
<evidence type="ECO:0000256" key="4">
    <source>
        <dbReference type="ARBA" id="ARBA00022989"/>
    </source>
</evidence>
<dbReference type="InterPro" id="IPR000425">
    <property type="entry name" value="MIP"/>
</dbReference>
<feature type="transmembrane region" description="Helical" evidence="7">
    <location>
        <begin position="144"/>
        <end position="165"/>
    </location>
</feature>
<dbReference type="OrthoDB" id="9807293at2"/>
<keyword evidence="4 7" id="KW-1133">Transmembrane helix</keyword>
<evidence type="ECO:0000256" key="5">
    <source>
        <dbReference type="ARBA" id="ARBA00023136"/>
    </source>
</evidence>
<feature type="transmembrane region" description="Helical" evidence="7">
    <location>
        <begin position="63"/>
        <end position="83"/>
    </location>
</feature>
<feature type="transmembrane region" description="Helical" evidence="7">
    <location>
        <begin position="212"/>
        <end position="232"/>
    </location>
</feature>
<dbReference type="SUPFAM" id="SSF81338">
    <property type="entry name" value="Aquaporin-like"/>
    <property type="match status" value="1"/>
</dbReference>
<dbReference type="Proteomes" id="UP000240317">
    <property type="component" value="Unassembled WGS sequence"/>
</dbReference>
<evidence type="ECO:0000256" key="3">
    <source>
        <dbReference type="ARBA" id="ARBA00022692"/>
    </source>
</evidence>
<feature type="transmembrane region" description="Helical" evidence="7">
    <location>
        <begin position="35"/>
        <end position="56"/>
    </location>
</feature>
<keyword evidence="3 6" id="KW-0812">Transmembrane</keyword>
<evidence type="ECO:0000256" key="7">
    <source>
        <dbReference type="SAM" id="Phobius"/>
    </source>
</evidence>
<evidence type="ECO:0000256" key="1">
    <source>
        <dbReference type="ARBA" id="ARBA00004141"/>
    </source>
</evidence>
<dbReference type="InterPro" id="IPR023271">
    <property type="entry name" value="Aquaporin-like"/>
</dbReference>
<sequence length="252" mass="25251">MRSCRPCRPARRRRRVTWTAPPCRWPEVAPSLGRAAVAEGLGTFALVFFGPGAAVVQAQTGALGHLGVALVFGLSVMAVLATLGPVSGAHINPAATLALALCGQLPRAWVAPYVAAQLTGAVLAALALLALLGREGGLGVTVPAGSAAQSFGLELLLTFFLLLAALRAGRPWVVGGVVALAAAMGGPISGASMNPARSFGPALVSGIWTAHWLYWVAPALGAGLAAGVHLWLGAPARPQAPAGGSADRGASA</sequence>
<dbReference type="GO" id="GO:0015267">
    <property type="term" value="F:channel activity"/>
    <property type="evidence" value="ECO:0007669"/>
    <property type="project" value="InterPro"/>
</dbReference>
<reference evidence="8 9" key="1">
    <citation type="submission" date="2018-03" db="EMBL/GenBank/DDBJ databases">
        <title>Draft genome of Deinococcus sp. OD32.</title>
        <authorList>
            <person name="Wang X.-P."/>
            <person name="Du Z.-J."/>
        </authorList>
    </citation>
    <scope>NUCLEOTIDE SEQUENCE [LARGE SCALE GENOMIC DNA]</scope>
    <source>
        <strain evidence="8 9">OD32</strain>
    </source>
</reference>
<comment type="similarity">
    <text evidence="6">Belongs to the MIP/aquaporin (TC 1.A.8) family.</text>
</comment>
<feature type="transmembrane region" description="Helical" evidence="7">
    <location>
        <begin position="172"/>
        <end position="192"/>
    </location>
</feature>
<protein>
    <submittedName>
        <fullName evidence="8">Aquaporin</fullName>
    </submittedName>
</protein>
<keyword evidence="2 6" id="KW-0813">Transport</keyword>
<keyword evidence="9" id="KW-1185">Reference proteome</keyword>
<accession>A0A2T3WCZ3</accession>
<proteinExistence type="inferred from homology"/>
<evidence type="ECO:0000256" key="6">
    <source>
        <dbReference type="RuleBase" id="RU000477"/>
    </source>
</evidence>